<keyword evidence="2" id="KW-0732">Signal</keyword>
<gene>
    <name evidence="5" type="ORF">ILUMI_18562</name>
</gene>
<organism evidence="5 6">
    <name type="scientific">Ignelater luminosus</name>
    <name type="common">Cucubano</name>
    <name type="synonym">Pyrophorus luminosus</name>
    <dbReference type="NCBI Taxonomy" id="2038154"/>
    <lineage>
        <taxon>Eukaryota</taxon>
        <taxon>Metazoa</taxon>
        <taxon>Ecdysozoa</taxon>
        <taxon>Arthropoda</taxon>
        <taxon>Hexapoda</taxon>
        <taxon>Insecta</taxon>
        <taxon>Pterygota</taxon>
        <taxon>Neoptera</taxon>
        <taxon>Endopterygota</taxon>
        <taxon>Coleoptera</taxon>
        <taxon>Polyphaga</taxon>
        <taxon>Elateriformia</taxon>
        <taxon>Elateroidea</taxon>
        <taxon>Elateridae</taxon>
        <taxon>Agrypninae</taxon>
        <taxon>Pyrophorini</taxon>
        <taxon>Ignelater</taxon>
    </lineage>
</organism>
<dbReference type="SMART" id="SM00609">
    <property type="entry name" value="VIT"/>
    <property type="match status" value="1"/>
</dbReference>
<dbReference type="Proteomes" id="UP000801492">
    <property type="component" value="Unassembled WGS sequence"/>
</dbReference>
<feature type="domain" description="VWFA" evidence="3">
    <location>
        <begin position="311"/>
        <end position="528"/>
    </location>
</feature>
<accession>A0A8K0G6F4</accession>
<evidence type="ECO:0000256" key="2">
    <source>
        <dbReference type="SAM" id="SignalP"/>
    </source>
</evidence>
<reference evidence="5" key="1">
    <citation type="submission" date="2019-08" db="EMBL/GenBank/DDBJ databases">
        <title>The genome of the North American firefly Photinus pyralis.</title>
        <authorList>
            <consortium name="Photinus pyralis genome working group"/>
            <person name="Fallon T.R."/>
            <person name="Sander Lower S.E."/>
            <person name="Weng J.-K."/>
        </authorList>
    </citation>
    <scope>NUCLEOTIDE SEQUENCE</scope>
    <source>
        <strain evidence="5">TRF0915ILg1</strain>
        <tissue evidence="5">Whole body</tissue>
    </source>
</reference>
<proteinExistence type="predicted"/>
<sequence>MNKRKLQLSLISTLFFILHTFAAPADSQHSLVVRSTESSDDKETGKEDNSPEILPTVPRIYQMHIQSNVRNRFANTTVVSKVRNLAHKSQEATFSIVLPETAFISGFIMEVDGKNYTAYVKEKEEAKRDYDQAVQSGQGAAHVAVSARDSNRFTVSVNVEPETKAAFYLTYEELLKRQDGHYEQIINIHPGQPVKDLGVEVVIKETRKIKNLKAPPLRSGNEIGNENSELDPRADIEIVNDKTAIVRFRPNVERQKQIAHLLGTDENEGLAGQFVIQYDVERDPQGGEVLIQDGYFVHFFAPTDLAPLPKHVVFVLDTSSSMHGQKIQQLKEAMDKILGELHEHDLFSLVEFNTNVKVWDLNNPAASVWYPSETGWTGYDEDRETDFEKYTFPNAYLASSDNIKKAKHTVSEFRPTAATDIYTALRVGLHLVELARTHKSDEVDRQPILVFLTDGDPTVGLRSAEKITNKISEFNAEARKSPIFALSFGRGADKSFLQKLAIRNSGFAKHIYEASDAALQLQDFYRQISSPLLANVNFKYEPSVTSLTKTEFPIHFGGSELVVCGFYSKHYI</sequence>
<protein>
    <submittedName>
        <fullName evidence="5">Uncharacterized protein</fullName>
    </submittedName>
</protein>
<dbReference type="AlphaFoldDB" id="A0A8K0G6F4"/>
<comment type="caution">
    <text evidence="5">The sequence shown here is derived from an EMBL/GenBank/DDBJ whole genome shotgun (WGS) entry which is preliminary data.</text>
</comment>
<feature type="domain" description="VIT" evidence="4">
    <location>
        <begin position="44"/>
        <end position="173"/>
    </location>
</feature>
<dbReference type="Gene3D" id="3.40.50.410">
    <property type="entry name" value="von Willebrand factor, type A domain"/>
    <property type="match status" value="1"/>
</dbReference>
<dbReference type="PROSITE" id="PS50234">
    <property type="entry name" value="VWFA"/>
    <property type="match status" value="1"/>
</dbReference>
<dbReference type="InterPro" id="IPR050934">
    <property type="entry name" value="ITIH"/>
</dbReference>
<evidence type="ECO:0000259" key="3">
    <source>
        <dbReference type="PROSITE" id="PS50234"/>
    </source>
</evidence>
<dbReference type="PANTHER" id="PTHR10338:SF108">
    <property type="entry name" value="INTER-ALPHA-TRYPSIN INHIBITOR HEAVY CHAIN H4-LIKE PROTEIN"/>
    <property type="match status" value="1"/>
</dbReference>
<dbReference type="GO" id="GO:0032991">
    <property type="term" value="C:protein-containing complex"/>
    <property type="evidence" value="ECO:0007669"/>
    <property type="project" value="UniProtKB-ARBA"/>
</dbReference>
<dbReference type="Pfam" id="PF08487">
    <property type="entry name" value="VIT"/>
    <property type="match status" value="1"/>
</dbReference>
<evidence type="ECO:0000313" key="6">
    <source>
        <dbReference type="Proteomes" id="UP000801492"/>
    </source>
</evidence>
<dbReference type="EMBL" id="VTPC01082616">
    <property type="protein sequence ID" value="KAF2887611.1"/>
    <property type="molecule type" value="Genomic_DNA"/>
</dbReference>
<dbReference type="InterPro" id="IPR036465">
    <property type="entry name" value="vWFA_dom_sf"/>
</dbReference>
<feature type="compositionally biased region" description="Basic and acidic residues" evidence="1">
    <location>
        <begin position="37"/>
        <end position="49"/>
    </location>
</feature>
<dbReference type="PANTHER" id="PTHR10338">
    <property type="entry name" value="INTER-ALPHA-TRYPSIN INHIBITOR HEAVY CHAIN FAMILY MEMBER"/>
    <property type="match status" value="1"/>
</dbReference>
<name>A0A8K0G6F4_IGNLU</name>
<feature type="region of interest" description="Disordered" evidence="1">
    <location>
        <begin position="32"/>
        <end position="53"/>
    </location>
</feature>
<dbReference type="SUPFAM" id="SSF53300">
    <property type="entry name" value="vWA-like"/>
    <property type="match status" value="1"/>
</dbReference>
<evidence type="ECO:0000313" key="5">
    <source>
        <dbReference type="EMBL" id="KAF2887611.1"/>
    </source>
</evidence>
<dbReference type="InterPro" id="IPR013694">
    <property type="entry name" value="VIT"/>
</dbReference>
<dbReference type="Pfam" id="PF00092">
    <property type="entry name" value="VWA"/>
    <property type="match status" value="1"/>
</dbReference>
<keyword evidence="6" id="KW-1185">Reference proteome</keyword>
<evidence type="ECO:0000256" key="1">
    <source>
        <dbReference type="SAM" id="MobiDB-lite"/>
    </source>
</evidence>
<dbReference type="Pfam" id="PF13768">
    <property type="entry name" value="VWA_3"/>
    <property type="match status" value="1"/>
</dbReference>
<feature type="chain" id="PRO_5035423639" evidence="2">
    <location>
        <begin position="28"/>
        <end position="572"/>
    </location>
</feature>
<dbReference type="InterPro" id="IPR002035">
    <property type="entry name" value="VWF_A"/>
</dbReference>
<dbReference type="OrthoDB" id="299997at2759"/>
<dbReference type="SMART" id="SM00327">
    <property type="entry name" value="VWA"/>
    <property type="match status" value="1"/>
</dbReference>
<feature type="signal peptide" evidence="2">
    <location>
        <begin position="1"/>
        <end position="27"/>
    </location>
</feature>
<dbReference type="PROSITE" id="PS51468">
    <property type="entry name" value="VIT"/>
    <property type="match status" value="1"/>
</dbReference>
<evidence type="ECO:0000259" key="4">
    <source>
        <dbReference type="PROSITE" id="PS51468"/>
    </source>
</evidence>